<dbReference type="InterPro" id="IPR011042">
    <property type="entry name" value="6-blade_b-propeller_TolB-like"/>
</dbReference>
<dbReference type="Proteomes" id="UP000192907">
    <property type="component" value="Unassembled WGS sequence"/>
</dbReference>
<evidence type="ECO:0000313" key="1">
    <source>
        <dbReference type="EMBL" id="SMF29679.1"/>
    </source>
</evidence>
<reference evidence="2" key="1">
    <citation type="submission" date="2017-04" db="EMBL/GenBank/DDBJ databases">
        <authorList>
            <person name="Varghese N."/>
            <person name="Submissions S."/>
        </authorList>
    </citation>
    <scope>NUCLEOTIDE SEQUENCE [LARGE SCALE GENOMIC DNA]</scope>
    <source>
        <strain evidence="2">RKEM611</strain>
    </source>
</reference>
<protein>
    <recommendedName>
        <fullName evidence="3">WD40-like Beta Propeller Repeat</fullName>
    </recommendedName>
</protein>
<gene>
    <name evidence="1" type="ORF">SAMN06296036_109124</name>
</gene>
<dbReference type="SUPFAM" id="SSF82171">
    <property type="entry name" value="DPP6 N-terminal domain-like"/>
    <property type="match status" value="1"/>
</dbReference>
<dbReference type="AlphaFoldDB" id="A0A1Y6BUV4"/>
<organism evidence="1 2">
    <name type="scientific">Pseudobacteriovorax antillogorgiicola</name>
    <dbReference type="NCBI Taxonomy" id="1513793"/>
    <lineage>
        <taxon>Bacteria</taxon>
        <taxon>Pseudomonadati</taxon>
        <taxon>Bdellovibrionota</taxon>
        <taxon>Oligoflexia</taxon>
        <taxon>Oligoflexales</taxon>
        <taxon>Pseudobacteriovoracaceae</taxon>
        <taxon>Pseudobacteriovorax</taxon>
    </lineage>
</organism>
<accession>A0A1Y6BUV4</accession>
<evidence type="ECO:0000313" key="2">
    <source>
        <dbReference type="Proteomes" id="UP000192907"/>
    </source>
</evidence>
<keyword evidence="2" id="KW-1185">Reference proteome</keyword>
<proteinExistence type="predicted"/>
<dbReference type="EMBL" id="FWZT01000009">
    <property type="protein sequence ID" value="SMF29679.1"/>
    <property type="molecule type" value="Genomic_DNA"/>
</dbReference>
<dbReference type="STRING" id="1513793.SAMN06296036_109124"/>
<evidence type="ECO:0008006" key="3">
    <source>
        <dbReference type="Google" id="ProtNLM"/>
    </source>
</evidence>
<name>A0A1Y6BUV4_9BACT</name>
<dbReference type="Gene3D" id="2.120.10.30">
    <property type="entry name" value="TolB, C-terminal domain"/>
    <property type="match status" value="1"/>
</dbReference>
<sequence length="324" mass="37456">MSILKNLGWIFKALTFLAVVGLWPKVADSLAATKHIKKTPFLRFSGSVHKPKINRQNNLLAFTSRDGFGITVVDLKTRDVMRVTLQKVSYSYFWAPNGFRLFYREMYEIEDKVMSEVKAFDVPLRKSITIEKIPGPSGALSFDPRDFRFYLYHSEGIMRHQIQYPGERLAEWQMAMKSKDGYWLVTNSSVLWVTHNGITMRKVNDSPHKLDSFDISPDGNSILWADIHEQIFLSDKGQSPRMIARGLDPKWHPDGEHILYAHAQILADKIIDHDIRMIDRHGVGRFLTRTLSTDERYPVWLDKSSTVLYTHFAGTDIYEVSFKL</sequence>